<sequence length="739" mass="84238">MTQIDSPSAGIVRLKVDSFFTFEKAQLSETFVQSTIDSLRDLSVLNFNAPRQDLESFKEKFRFKYDTQEIPLWLALDSELGLGFEGDFGSLDTADEGQVLQHRDLFTNTTEAPGAWWQNYLASKYLSVLASRTREISLVAADLRAIKDIRPKEHTTSSMASSAFAFGSIIADTCDVEASGNLQFILAVCQGPSAINMLGRFAGGCERLRDQLSNIVAYEQEQNPDALLAEVVHAPGGKVANIMSRPTLYDYEIEYLGNASVEKENVIVFSDLMVSVHEGQIMLRCKKRDKRVIPRLSNMHNHQRGLPVYRFLAALQSQDSSFRINWDWGFLAHSDFLPRITYKHIIVARATWKLKRPDFQSLTITEIAAKLASLDVPNQFVIAEGDNELFVDASVRESLLTLRSYLLKHEVVYLKEFIHKCNNALIRSGDEIVVNEMVIPFQIQQSGNRHKRLATLVPNRPTVTEQFEPGSEWIYVKLYASEAMTDSLIRNKIANFAAELVERGVVEKFFFIRYHDVESHLRMRFLRLGNSTLEDIIAPLRQLLAFEFTHKLIARMQLDTYQRELDRYGRDKIEDCETYFSEDSLAISKFLAEGNSIRTIQERLTYAVVRIMEKFTSAGILSNEMSGICLVARNRLLLDLALPLAELSNWRGLTSALARQAIDCDEQDSPDSCSRNTLRTILQEMEGSKRENLIIDLIHMSINRLFKDHQRYYEAVVYHFIYKINLAKVKRSLPAVCVA</sequence>
<dbReference type="Proteomes" id="UP000632339">
    <property type="component" value="Unassembled WGS sequence"/>
</dbReference>
<keyword evidence="4" id="KW-1185">Reference proteome</keyword>
<reference evidence="4" key="1">
    <citation type="journal article" date="2019" name="Int. J. Syst. Evol. Microbiol.">
        <title>The Global Catalogue of Microorganisms (GCM) 10K type strain sequencing project: providing services to taxonomists for standard genome sequencing and annotation.</title>
        <authorList>
            <consortium name="The Broad Institute Genomics Platform"/>
            <consortium name="The Broad Institute Genome Sequencing Center for Infectious Disease"/>
            <person name="Wu L."/>
            <person name="Ma J."/>
        </authorList>
    </citation>
    <scope>NUCLEOTIDE SEQUENCE [LARGE SCALE GENOMIC DNA]</scope>
    <source>
        <strain evidence="4">CGMCC 1.6375</strain>
    </source>
</reference>
<dbReference type="InterPro" id="IPR006827">
    <property type="entry name" value="Lant_deHydtase_N"/>
</dbReference>
<accession>A0ABQ2HK25</accession>
<dbReference type="EMBL" id="BMLI01000001">
    <property type="protein sequence ID" value="GGM82570.1"/>
    <property type="molecule type" value="Genomic_DNA"/>
</dbReference>
<dbReference type="NCBIfam" id="TIGR03891">
    <property type="entry name" value="thiopep_ocin"/>
    <property type="match status" value="1"/>
</dbReference>
<evidence type="ECO:0000259" key="2">
    <source>
        <dbReference type="Pfam" id="PF14028"/>
    </source>
</evidence>
<feature type="domain" description="Lantibiotic dehydratase N-terminal" evidence="1">
    <location>
        <begin position="13"/>
        <end position="399"/>
    </location>
</feature>
<evidence type="ECO:0000313" key="4">
    <source>
        <dbReference type="Proteomes" id="UP000632339"/>
    </source>
</evidence>
<protein>
    <recommendedName>
        <fullName evidence="5">Thiopeptide-type bacteriocin biosynthesis domain-containing protein</fullName>
    </recommendedName>
</protein>
<evidence type="ECO:0000313" key="3">
    <source>
        <dbReference type="EMBL" id="GGM82570.1"/>
    </source>
</evidence>
<dbReference type="InterPro" id="IPR023809">
    <property type="entry name" value="Thiopep_bacteriocin_synth_dom"/>
</dbReference>
<feature type="domain" description="Thiopeptide-type bacteriocin biosynthesis" evidence="2">
    <location>
        <begin position="473"/>
        <end position="723"/>
    </location>
</feature>
<comment type="caution">
    <text evidence="3">The sequence shown here is derived from an EMBL/GenBank/DDBJ whole genome shotgun (WGS) entry which is preliminary data.</text>
</comment>
<dbReference type="Pfam" id="PF14028">
    <property type="entry name" value="Lant_dehydr_C"/>
    <property type="match status" value="1"/>
</dbReference>
<gene>
    <name evidence="3" type="ORF">GCM10010967_12800</name>
</gene>
<evidence type="ECO:0008006" key="5">
    <source>
        <dbReference type="Google" id="ProtNLM"/>
    </source>
</evidence>
<evidence type="ECO:0000259" key="1">
    <source>
        <dbReference type="Pfam" id="PF04738"/>
    </source>
</evidence>
<organism evidence="3 4">
    <name type="scientific">Dyadobacter beijingensis</name>
    <dbReference type="NCBI Taxonomy" id="365489"/>
    <lineage>
        <taxon>Bacteria</taxon>
        <taxon>Pseudomonadati</taxon>
        <taxon>Bacteroidota</taxon>
        <taxon>Cytophagia</taxon>
        <taxon>Cytophagales</taxon>
        <taxon>Spirosomataceae</taxon>
        <taxon>Dyadobacter</taxon>
    </lineage>
</organism>
<proteinExistence type="predicted"/>
<dbReference type="Pfam" id="PF04738">
    <property type="entry name" value="Lant_dehydr_N"/>
    <property type="match status" value="1"/>
</dbReference>
<name>A0ABQ2HK25_9BACT</name>